<evidence type="ECO:0000313" key="2">
    <source>
        <dbReference type="Proteomes" id="UP000236370"/>
    </source>
</evidence>
<comment type="caution">
    <text evidence="1">The sequence shown here is derived from an EMBL/GenBank/DDBJ whole genome shotgun (WGS) entry which is preliminary data.</text>
</comment>
<accession>A0A2J8PA27</accession>
<evidence type="ECO:0000313" key="1">
    <source>
        <dbReference type="EMBL" id="PNI80882.1"/>
    </source>
</evidence>
<sequence length="89" mass="10227">MWAPREQLLGWAAEALPAKDSAWPWEEKPRYLVPMADGALARGVRRIWTLLGSHCDTAFNYSCLSFLDFHHFPEPTSWKLRPAGHCWAC</sequence>
<proteinExistence type="predicted"/>
<gene>
    <name evidence="1" type="ORF">CK820_G0005168</name>
</gene>
<organism evidence="1 2">
    <name type="scientific">Pan troglodytes</name>
    <name type="common">Chimpanzee</name>
    <dbReference type="NCBI Taxonomy" id="9598"/>
    <lineage>
        <taxon>Eukaryota</taxon>
        <taxon>Metazoa</taxon>
        <taxon>Chordata</taxon>
        <taxon>Craniata</taxon>
        <taxon>Vertebrata</taxon>
        <taxon>Euteleostomi</taxon>
        <taxon>Mammalia</taxon>
        <taxon>Eutheria</taxon>
        <taxon>Euarchontoglires</taxon>
        <taxon>Primates</taxon>
        <taxon>Haplorrhini</taxon>
        <taxon>Catarrhini</taxon>
        <taxon>Hominidae</taxon>
        <taxon>Pan</taxon>
    </lineage>
</organism>
<dbReference type="EMBL" id="NBAG03000218">
    <property type="protein sequence ID" value="PNI80882.1"/>
    <property type="molecule type" value="Genomic_DNA"/>
</dbReference>
<dbReference type="Proteomes" id="UP000236370">
    <property type="component" value="Unassembled WGS sequence"/>
</dbReference>
<name>A0A2J8PA27_PANTR</name>
<protein>
    <submittedName>
        <fullName evidence="1">ZNF589 isoform 5</fullName>
    </submittedName>
</protein>
<reference evidence="1 2" key="1">
    <citation type="submission" date="2017-12" db="EMBL/GenBank/DDBJ databases">
        <title>High-resolution comparative analysis of great ape genomes.</title>
        <authorList>
            <person name="Pollen A."/>
            <person name="Hastie A."/>
            <person name="Hormozdiari F."/>
            <person name="Dougherty M."/>
            <person name="Liu R."/>
            <person name="Chaisson M."/>
            <person name="Hoppe E."/>
            <person name="Hill C."/>
            <person name="Pang A."/>
            <person name="Hillier L."/>
            <person name="Baker C."/>
            <person name="Armstrong J."/>
            <person name="Shendure J."/>
            <person name="Paten B."/>
            <person name="Wilson R."/>
            <person name="Chao H."/>
            <person name="Schneider V."/>
            <person name="Ventura M."/>
            <person name="Kronenberg Z."/>
            <person name="Murali S."/>
            <person name="Gordon D."/>
            <person name="Cantsilieris S."/>
            <person name="Munson K."/>
            <person name="Nelson B."/>
            <person name="Raja A."/>
            <person name="Underwood J."/>
            <person name="Diekhans M."/>
            <person name="Fiddes I."/>
            <person name="Haussler D."/>
            <person name="Eichler E."/>
        </authorList>
    </citation>
    <scope>NUCLEOTIDE SEQUENCE [LARGE SCALE GENOMIC DNA]</scope>
    <source>
        <strain evidence="1">Yerkes chimp pedigree #C0471</strain>
    </source>
</reference>
<dbReference type="AlphaFoldDB" id="A0A2J8PA27"/>